<name>A0ABW4R1K6_9BACT</name>
<evidence type="ECO:0000259" key="1">
    <source>
        <dbReference type="PROSITE" id="PS50042"/>
    </source>
</evidence>
<accession>A0ABW4R1K6</accession>
<organism evidence="2 3">
    <name type="scientific">Hymenobacter bucti</name>
    <dbReference type="NCBI Taxonomy" id="1844114"/>
    <lineage>
        <taxon>Bacteria</taxon>
        <taxon>Pseudomonadati</taxon>
        <taxon>Bacteroidota</taxon>
        <taxon>Cytophagia</taxon>
        <taxon>Cytophagales</taxon>
        <taxon>Hymenobacteraceae</taxon>
        <taxon>Hymenobacter</taxon>
    </lineage>
</organism>
<evidence type="ECO:0000313" key="2">
    <source>
        <dbReference type="EMBL" id="MFD1875659.1"/>
    </source>
</evidence>
<dbReference type="Proteomes" id="UP001597197">
    <property type="component" value="Unassembled WGS sequence"/>
</dbReference>
<dbReference type="Pfam" id="PF00027">
    <property type="entry name" value="cNMP_binding"/>
    <property type="match status" value="1"/>
</dbReference>
<protein>
    <submittedName>
        <fullName evidence="2">Crp/Fnr family transcriptional regulator</fullName>
    </submittedName>
</protein>
<evidence type="ECO:0000313" key="3">
    <source>
        <dbReference type="Proteomes" id="UP001597197"/>
    </source>
</evidence>
<gene>
    <name evidence="2" type="ORF">ACFSDX_24720</name>
</gene>
<dbReference type="Gene3D" id="2.60.120.10">
    <property type="entry name" value="Jelly Rolls"/>
    <property type="match status" value="1"/>
</dbReference>
<proteinExistence type="predicted"/>
<dbReference type="CDD" id="cd00038">
    <property type="entry name" value="CAP_ED"/>
    <property type="match status" value="1"/>
</dbReference>
<reference evidence="3" key="1">
    <citation type="journal article" date="2019" name="Int. J. Syst. Evol. Microbiol.">
        <title>The Global Catalogue of Microorganisms (GCM) 10K type strain sequencing project: providing services to taxonomists for standard genome sequencing and annotation.</title>
        <authorList>
            <consortium name="The Broad Institute Genomics Platform"/>
            <consortium name="The Broad Institute Genome Sequencing Center for Infectious Disease"/>
            <person name="Wu L."/>
            <person name="Ma J."/>
        </authorList>
    </citation>
    <scope>NUCLEOTIDE SEQUENCE [LARGE SCALE GENOMIC DNA]</scope>
    <source>
        <strain evidence="3">CGMCC 1.15795</strain>
    </source>
</reference>
<dbReference type="EMBL" id="JBHUFD010000019">
    <property type="protein sequence ID" value="MFD1875659.1"/>
    <property type="molecule type" value="Genomic_DNA"/>
</dbReference>
<dbReference type="InterPro" id="IPR018490">
    <property type="entry name" value="cNMP-bd_dom_sf"/>
</dbReference>
<dbReference type="SUPFAM" id="SSF51206">
    <property type="entry name" value="cAMP-binding domain-like"/>
    <property type="match status" value="1"/>
</dbReference>
<dbReference type="InterPro" id="IPR000595">
    <property type="entry name" value="cNMP-bd_dom"/>
</dbReference>
<dbReference type="RefSeq" id="WP_382318579.1">
    <property type="nucleotide sequence ID" value="NZ_JBHUFD010000019.1"/>
</dbReference>
<comment type="caution">
    <text evidence="2">The sequence shown here is derived from an EMBL/GenBank/DDBJ whole genome shotgun (WGS) entry which is preliminary data.</text>
</comment>
<sequence length="192" mass="22354">MVETFRNYLTSKAAFTDAELEQLEAGALVRKLKRREYLLQKGDVCRYIAFVVSGSLRLYRTDEAAMEHILRFAIENWWITEAESFRTGLPAEGTIEALEDTHVLLWTKENFEQLKREIPAFNTLENQLAGRHFDAQINRLYTSISHPAEARYQEFVKAFPDFYQRIPLHMIASYLGVSRETLSRIRKHAGSH</sequence>
<keyword evidence="3" id="KW-1185">Reference proteome</keyword>
<feature type="domain" description="Cyclic nucleotide-binding" evidence="1">
    <location>
        <begin position="36"/>
        <end position="114"/>
    </location>
</feature>
<dbReference type="InterPro" id="IPR014710">
    <property type="entry name" value="RmlC-like_jellyroll"/>
</dbReference>
<dbReference type="PROSITE" id="PS50042">
    <property type="entry name" value="CNMP_BINDING_3"/>
    <property type="match status" value="1"/>
</dbReference>